<reference evidence="1" key="1">
    <citation type="journal article" date="2021" name="Proc. Natl. Acad. Sci. U.S.A.">
        <title>A Catalog of Tens of Thousands of Viruses from Human Metagenomes Reveals Hidden Associations with Chronic Diseases.</title>
        <authorList>
            <person name="Tisza M.J."/>
            <person name="Buck C.B."/>
        </authorList>
    </citation>
    <scope>NUCLEOTIDE SEQUENCE</scope>
    <source>
        <strain evidence="1">CtkyY8</strain>
    </source>
</reference>
<evidence type="ECO:0000313" key="1">
    <source>
        <dbReference type="EMBL" id="DAE29602.1"/>
    </source>
</evidence>
<organism evidence="1">
    <name type="scientific">virus sp. ctkyY8</name>
    <dbReference type="NCBI Taxonomy" id="2827995"/>
    <lineage>
        <taxon>Viruses</taxon>
    </lineage>
</organism>
<name>A0A8S5REP2_9VIRU</name>
<accession>A0A8S5REP2</accession>
<proteinExistence type="predicted"/>
<protein>
    <submittedName>
        <fullName evidence="1">Uncharacterized protein</fullName>
    </submittedName>
</protein>
<sequence length="100" mass="12009">MTCFRCRFYKNFCYPETSLANKNSHQRYAESSRIEWLFAVQRSNSQENPRTSARISRHIAFFIFTKFFYGNHYKKYSLNWRTSPATKKFLGLSWNSKLGL</sequence>
<dbReference type="EMBL" id="BK059095">
    <property type="protein sequence ID" value="DAE29602.1"/>
    <property type="molecule type" value="Genomic_DNA"/>
</dbReference>